<feature type="transmembrane region" description="Helical" evidence="2">
    <location>
        <begin position="87"/>
        <end position="113"/>
    </location>
</feature>
<comment type="caution">
    <text evidence="3">The sequence shown here is derived from an EMBL/GenBank/DDBJ whole genome shotgun (WGS) entry which is preliminary data.</text>
</comment>
<gene>
    <name evidence="3" type="ORF">COS59_02025</name>
</gene>
<sequence length="115" mass="12945">MANNSHIPSPPEEKKFSIRTMGSDVEDGGLTEAIRSQAIEEQRQPPELIEPISEISETPEAQPSIPEWAKEKLEEEVIQKPVVKKNIIFTLVIIAAIIGFILLGYFVAFNFIFKH</sequence>
<name>A0A2M7B7C9_9BACT</name>
<feature type="compositionally biased region" description="Low complexity" evidence="1">
    <location>
        <begin position="45"/>
        <end position="60"/>
    </location>
</feature>
<protein>
    <submittedName>
        <fullName evidence="3">Uncharacterized protein</fullName>
    </submittedName>
</protein>
<keyword evidence="2" id="KW-1133">Transmembrane helix</keyword>
<reference evidence="4" key="1">
    <citation type="submission" date="2017-09" db="EMBL/GenBank/DDBJ databases">
        <title>Depth-based differentiation of microbial function through sediment-hosted aquifers and enrichment of novel symbionts in the deep terrestrial subsurface.</title>
        <authorList>
            <person name="Probst A.J."/>
            <person name="Ladd B."/>
            <person name="Jarett J.K."/>
            <person name="Geller-Mcgrath D.E."/>
            <person name="Sieber C.M.K."/>
            <person name="Emerson J.B."/>
            <person name="Anantharaman K."/>
            <person name="Thomas B.C."/>
            <person name="Malmstrom R."/>
            <person name="Stieglmeier M."/>
            <person name="Klingl A."/>
            <person name="Woyke T."/>
            <person name="Ryan C.M."/>
            <person name="Banfield J.F."/>
        </authorList>
    </citation>
    <scope>NUCLEOTIDE SEQUENCE [LARGE SCALE GENOMIC DNA]</scope>
</reference>
<feature type="region of interest" description="Disordered" evidence="1">
    <location>
        <begin position="37"/>
        <end position="65"/>
    </location>
</feature>
<evidence type="ECO:0000256" key="1">
    <source>
        <dbReference type="SAM" id="MobiDB-lite"/>
    </source>
</evidence>
<accession>A0A2M7B7C9</accession>
<dbReference type="Proteomes" id="UP000230131">
    <property type="component" value="Unassembled WGS sequence"/>
</dbReference>
<evidence type="ECO:0000313" key="3">
    <source>
        <dbReference type="EMBL" id="PIU99012.1"/>
    </source>
</evidence>
<dbReference type="EMBL" id="PEVH01000062">
    <property type="protein sequence ID" value="PIU99012.1"/>
    <property type="molecule type" value="Genomic_DNA"/>
</dbReference>
<keyword evidence="2" id="KW-0472">Membrane</keyword>
<proteinExistence type="predicted"/>
<evidence type="ECO:0000313" key="4">
    <source>
        <dbReference type="Proteomes" id="UP000230131"/>
    </source>
</evidence>
<organism evidence="3 4">
    <name type="scientific">Candidatus Wolfebacteria bacterium CG03_land_8_20_14_0_80_36_15</name>
    <dbReference type="NCBI Taxonomy" id="1975067"/>
    <lineage>
        <taxon>Bacteria</taxon>
        <taxon>Candidatus Wolfeibacteriota</taxon>
    </lineage>
</organism>
<keyword evidence="2" id="KW-0812">Transmembrane</keyword>
<evidence type="ECO:0000256" key="2">
    <source>
        <dbReference type="SAM" id="Phobius"/>
    </source>
</evidence>
<dbReference type="AlphaFoldDB" id="A0A2M7B7C9"/>